<dbReference type="AlphaFoldDB" id="A0A6G7B7A7"/>
<evidence type="ECO:0000313" key="1">
    <source>
        <dbReference type="EMBL" id="QIH23272.1"/>
    </source>
</evidence>
<dbReference type="Proteomes" id="UP000501676">
    <property type="component" value="Chromosome"/>
</dbReference>
<accession>A0A6G7B7A7</accession>
<proteinExistence type="predicted"/>
<evidence type="ECO:0000313" key="2">
    <source>
        <dbReference type="Proteomes" id="UP000501676"/>
    </source>
</evidence>
<name>A0A6G7B7A7_9LACO</name>
<gene>
    <name evidence="1" type="ORF">G6Z83_00340</name>
</gene>
<dbReference type="RefSeq" id="WP_006731422.1">
    <property type="nucleotide sequence ID" value="NZ_CABKQA010000005.1"/>
</dbReference>
<reference evidence="1 2" key="1">
    <citation type="submission" date="2020-02" db="EMBL/GenBank/DDBJ databases">
        <title>Complete genome sequences of six Lactobacillus iners strains isolated from the human vagina.</title>
        <authorList>
            <person name="France M.T."/>
            <person name="Rutt L."/>
            <person name="Narina S."/>
            <person name="Arbaugh S."/>
            <person name="Humphrys M.S."/>
            <person name="Ma B."/>
            <person name="Hayward M.R."/>
            <person name="Relman D."/>
            <person name="Kwon D.S."/>
            <person name="Ravel J."/>
        </authorList>
    </citation>
    <scope>NUCLEOTIDE SEQUENCE [LARGE SCALE GENOMIC DNA]</scope>
    <source>
        <strain evidence="1 2">C0210C1</strain>
    </source>
</reference>
<protein>
    <submittedName>
        <fullName evidence="1">Uncharacterized protein</fullName>
    </submittedName>
</protein>
<sequence>MHSKITELELLYNKMFKSAFVYSQIQEIVQNDKTALDINGQILHFTDYVTIKEDIDQLLSGRINFVDIGHTCDLHNSCYSQQCILKRLKVLMPKFKLT</sequence>
<dbReference type="EMBL" id="CP049228">
    <property type="protein sequence ID" value="QIH23272.1"/>
    <property type="molecule type" value="Genomic_DNA"/>
</dbReference>
<organism evidence="1 2">
    <name type="scientific">Lactobacillus iners</name>
    <dbReference type="NCBI Taxonomy" id="147802"/>
    <lineage>
        <taxon>Bacteria</taxon>
        <taxon>Bacillati</taxon>
        <taxon>Bacillota</taxon>
        <taxon>Bacilli</taxon>
        <taxon>Lactobacillales</taxon>
        <taxon>Lactobacillaceae</taxon>
        <taxon>Lactobacillus</taxon>
    </lineage>
</organism>